<organism evidence="1 2">
    <name type="scientific">Ideonella dechloratans</name>
    <dbReference type="NCBI Taxonomy" id="36863"/>
    <lineage>
        <taxon>Bacteria</taxon>
        <taxon>Pseudomonadati</taxon>
        <taxon>Pseudomonadota</taxon>
        <taxon>Betaproteobacteria</taxon>
        <taxon>Burkholderiales</taxon>
        <taxon>Sphaerotilaceae</taxon>
        <taxon>Ideonella</taxon>
    </lineage>
</organism>
<dbReference type="SUPFAM" id="SSF140804">
    <property type="entry name" value="YidB-like"/>
    <property type="match status" value="1"/>
</dbReference>
<dbReference type="Pfam" id="PF20159">
    <property type="entry name" value="YidB"/>
    <property type="match status" value="1"/>
</dbReference>
<reference evidence="1 2" key="1">
    <citation type="submission" date="2019-09" db="EMBL/GenBank/DDBJ databases">
        <title>Draft genome sequences of 48 bacterial type strains from the CCUG.</title>
        <authorList>
            <person name="Tunovic T."/>
            <person name="Pineiro-Iglesias B."/>
            <person name="Unosson C."/>
            <person name="Inganas E."/>
            <person name="Ohlen M."/>
            <person name="Cardew S."/>
            <person name="Jensie-Markopoulos S."/>
            <person name="Salva-Serra F."/>
            <person name="Jaen-Luchoro D."/>
            <person name="Karlsson R."/>
            <person name="Svensson-Stadler L."/>
            <person name="Chun J."/>
            <person name="Moore E."/>
        </authorList>
    </citation>
    <scope>NUCLEOTIDE SEQUENCE [LARGE SCALE GENOMIC DNA]</scope>
    <source>
        <strain evidence="1 2">CCUG 30977</strain>
    </source>
</reference>
<gene>
    <name evidence="1" type="ORF">F7Q92_14410</name>
</gene>
<dbReference type="InterPro" id="IPR045372">
    <property type="entry name" value="YidB"/>
</dbReference>
<dbReference type="OrthoDB" id="9795283at2"/>
<proteinExistence type="predicted"/>
<sequence>MGLLDAVSGLLNESAGGGGSPDLMSVATQLLDSNAPGGGLAGLVQHFEQGGLGALVGSWISNGQNLPISAEQLQSALGDHPALAGLLQQVQGPQAQALWGQLAQMLPELVNRMTPQGQLPASPAESPDLGSLLGGLSGLLKG</sequence>
<accession>A0A643FD90</accession>
<protein>
    <submittedName>
        <fullName evidence="1">DUF937 domain-containing protein</fullName>
    </submittedName>
</protein>
<name>A0A643FD90_IDEDE</name>
<dbReference type="InterPro" id="IPR027405">
    <property type="entry name" value="YidB-like"/>
</dbReference>
<evidence type="ECO:0000313" key="1">
    <source>
        <dbReference type="EMBL" id="KAB0579708.1"/>
    </source>
</evidence>
<dbReference type="EMBL" id="VZPB01000036">
    <property type="protein sequence ID" value="KAB0579708.1"/>
    <property type="molecule type" value="Genomic_DNA"/>
</dbReference>
<dbReference type="Gene3D" id="1.10.10.690">
    <property type="entry name" value="YidB-like"/>
    <property type="match status" value="1"/>
</dbReference>
<evidence type="ECO:0000313" key="2">
    <source>
        <dbReference type="Proteomes" id="UP000430120"/>
    </source>
</evidence>
<keyword evidence="2" id="KW-1185">Reference proteome</keyword>
<comment type="caution">
    <text evidence="1">The sequence shown here is derived from an EMBL/GenBank/DDBJ whole genome shotgun (WGS) entry which is preliminary data.</text>
</comment>
<dbReference type="AlphaFoldDB" id="A0A643FD90"/>
<dbReference type="RefSeq" id="WP_151124826.1">
    <property type="nucleotide sequence ID" value="NZ_CP088081.1"/>
</dbReference>
<dbReference type="Proteomes" id="UP000430120">
    <property type="component" value="Unassembled WGS sequence"/>
</dbReference>